<evidence type="ECO:0000259" key="1">
    <source>
        <dbReference type="Pfam" id="PF01323"/>
    </source>
</evidence>
<dbReference type="PANTHER" id="PTHR13887:SF41">
    <property type="entry name" value="THIOREDOXIN SUPERFAMILY PROTEIN"/>
    <property type="match status" value="1"/>
</dbReference>
<dbReference type="PANTHER" id="PTHR13887">
    <property type="entry name" value="GLUTATHIONE S-TRANSFERASE KAPPA"/>
    <property type="match status" value="1"/>
</dbReference>
<dbReference type="InterPro" id="IPR036249">
    <property type="entry name" value="Thioredoxin-like_sf"/>
</dbReference>
<name>A0A1G8R4M1_9GAMM</name>
<dbReference type="AlphaFoldDB" id="A0A1G8R4M1"/>
<dbReference type="Gene3D" id="3.40.30.10">
    <property type="entry name" value="Glutaredoxin"/>
    <property type="match status" value="1"/>
</dbReference>
<gene>
    <name evidence="2" type="ORF">SAMN04488540_10557</name>
</gene>
<organism evidence="2 3">
    <name type="scientific">Ferrimonas sediminum</name>
    <dbReference type="NCBI Taxonomy" id="718193"/>
    <lineage>
        <taxon>Bacteria</taxon>
        <taxon>Pseudomonadati</taxon>
        <taxon>Pseudomonadota</taxon>
        <taxon>Gammaproteobacteria</taxon>
        <taxon>Alteromonadales</taxon>
        <taxon>Ferrimonadaceae</taxon>
        <taxon>Ferrimonas</taxon>
    </lineage>
</organism>
<dbReference type="SUPFAM" id="SSF52833">
    <property type="entry name" value="Thioredoxin-like"/>
    <property type="match status" value="1"/>
</dbReference>
<dbReference type="GO" id="GO:0016853">
    <property type="term" value="F:isomerase activity"/>
    <property type="evidence" value="ECO:0007669"/>
    <property type="project" value="UniProtKB-KW"/>
</dbReference>
<dbReference type="GO" id="GO:0016491">
    <property type="term" value="F:oxidoreductase activity"/>
    <property type="evidence" value="ECO:0007669"/>
    <property type="project" value="InterPro"/>
</dbReference>
<proteinExistence type="predicted"/>
<reference evidence="3" key="1">
    <citation type="submission" date="2016-10" db="EMBL/GenBank/DDBJ databases">
        <authorList>
            <person name="Varghese N."/>
            <person name="Submissions S."/>
        </authorList>
    </citation>
    <scope>NUCLEOTIDE SEQUENCE [LARGE SCALE GENOMIC DNA]</scope>
    <source>
        <strain evidence="3">DSM 23317</strain>
    </source>
</reference>
<sequence length="229" mass="26024">MWSFEHDLVMDMTQLRIDIVSDVTCPWCIIGYQALQQALTQLEGELDAELHWQPFEINPHLGPEGQPKTDNLKTKYGYTDAQIGQNQLVITKRAGNLGFDMRLDRQPNTFNTFKAHRLLHWAESQNRQTELKLALFNLYFTDGGNPDDPDSLLQCAIQAGLDKDTAQTILATEEFSEQVRKQQQKYVRMGITSVPAFIINDQYAINGGQPVDTFINDLREIAGHLKQAS</sequence>
<dbReference type="InterPro" id="IPR001853">
    <property type="entry name" value="DSBA-like_thioredoxin_dom"/>
</dbReference>
<dbReference type="Proteomes" id="UP000199527">
    <property type="component" value="Unassembled WGS sequence"/>
</dbReference>
<dbReference type="CDD" id="cd03024">
    <property type="entry name" value="DsbA_FrnE"/>
    <property type="match status" value="1"/>
</dbReference>
<protein>
    <submittedName>
        <fullName evidence="2">Predicted dithiol-disulfide isomerase, DsbA family</fullName>
    </submittedName>
</protein>
<evidence type="ECO:0000313" key="3">
    <source>
        <dbReference type="Proteomes" id="UP000199527"/>
    </source>
</evidence>
<accession>A0A1G8R4M1</accession>
<dbReference type="Pfam" id="PF01323">
    <property type="entry name" value="DSBA"/>
    <property type="match status" value="1"/>
</dbReference>
<evidence type="ECO:0000313" key="2">
    <source>
        <dbReference type="EMBL" id="SDJ11909.1"/>
    </source>
</evidence>
<keyword evidence="3" id="KW-1185">Reference proteome</keyword>
<dbReference type="EMBL" id="FNEM01000005">
    <property type="protein sequence ID" value="SDJ11909.1"/>
    <property type="molecule type" value="Genomic_DNA"/>
</dbReference>
<keyword evidence="2" id="KW-0413">Isomerase</keyword>
<feature type="domain" description="DSBA-like thioredoxin" evidence="1">
    <location>
        <begin position="17"/>
        <end position="218"/>
    </location>
</feature>